<comment type="caution">
    <text evidence="6">The sequence shown here is derived from an EMBL/GenBank/DDBJ whole genome shotgun (WGS) entry which is preliminary data.</text>
</comment>
<organism evidence="6 7">
    <name type="scientific">Polaromonas jejuensis</name>
    <dbReference type="NCBI Taxonomy" id="457502"/>
    <lineage>
        <taxon>Bacteria</taxon>
        <taxon>Pseudomonadati</taxon>
        <taxon>Pseudomonadota</taxon>
        <taxon>Betaproteobacteria</taxon>
        <taxon>Burkholderiales</taxon>
        <taxon>Comamonadaceae</taxon>
        <taxon>Polaromonas</taxon>
    </lineage>
</organism>
<reference evidence="7" key="1">
    <citation type="journal article" date="2019" name="Int. J. Syst. Evol. Microbiol.">
        <title>The Global Catalogue of Microorganisms (GCM) 10K type strain sequencing project: providing services to taxonomists for standard genome sequencing and annotation.</title>
        <authorList>
            <consortium name="The Broad Institute Genomics Platform"/>
            <consortium name="The Broad Institute Genome Sequencing Center for Infectious Disease"/>
            <person name="Wu L."/>
            <person name="Ma J."/>
        </authorList>
    </citation>
    <scope>NUCLEOTIDE SEQUENCE [LARGE SCALE GENOMIC DNA]</scope>
    <source>
        <strain evidence="7">CGMCC 4.7277</strain>
    </source>
</reference>
<evidence type="ECO:0000313" key="7">
    <source>
        <dbReference type="Proteomes" id="UP001596084"/>
    </source>
</evidence>
<name>A0ABW0QA29_9BURK</name>
<evidence type="ECO:0000256" key="2">
    <source>
        <dbReference type="ARBA" id="ARBA00023015"/>
    </source>
</evidence>
<dbReference type="SUPFAM" id="SSF46785">
    <property type="entry name" value="Winged helix' DNA-binding domain"/>
    <property type="match status" value="1"/>
</dbReference>
<dbReference type="InterPro" id="IPR036390">
    <property type="entry name" value="WH_DNA-bd_sf"/>
</dbReference>
<dbReference type="InterPro" id="IPR005119">
    <property type="entry name" value="LysR_subst-bd"/>
</dbReference>
<dbReference type="Pfam" id="PF00126">
    <property type="entry name" value="HTH_1"/>
    <property type="match status" value="1"/>
</dbReference>
<dbReference type="EMBL" id="JBHSMX010000020">
    <property type="protein sequence ID" value="MFC5521736.1"/>
    <property type="molecule type" value="Genomic_DNA"/>
</dbReference>
<dbReference type="Proteomes" id="UP001596084">
    <property type="component" value="Unassembled WGS sequence"/>
</dbReference>
<dbReference type="Gene3D" id="1.10.10.10">
    <property type="entry name" value="Winged helix-like DNA-binding domain superfamily/Winged helix DNA-binding domain"/>
    <property type="match status" value="1"/>
</dbReference>
<protein>
    <submittedName>
        <fullName evidence="6">LysR substrate-binding domain-containing protein</fullName>
    </submittedName>
</protein>
<sequence>MSLPLRAIVVFHAVARCGSLSKAAAELYVTPSAVSQQIQMLEVHLGTTLLTKAGRGIALTEAGERYFEMIGDQVEHISEATQRIRGFRSRSILTVRATPTLASKWLLPRLKGFLDANPDVELRLNGTTEPTDFSRETVDVEIRHGEGRWPGVFVEGLAEESFLPVCSPSYCAAASIGATDVPQHRLIHSVKSQVQWTQWFLLAGAPPAVDWSRILFDRSHMAIDAAVDGFGLALESTLMMWRELRDGTLICPVRNPPRVSLTTQWIVCPFDHLHKAKVRLFLDWLRTERAVWQD</sequence>
<evidence type="ECO:0000256" key="3">
    <source>
        <dbReference type="ARBA" id="ARBA00023125"/>
    </source>
</evidence>
<dbReference type="PANTHER" id="PTHR30537">
    <property type="entry name" value="HTH-TYPE TRANSCRIPTIONAL REGULATOR"/>
    <property type="match status" value="1"/>
</dbReference>
<dbReference type="InterPro" id="IPR058163">
    <property type="entry name" value="LysR-type_TF_proteobact-type"/>
</dbReference>
<feature type="domain" description="HTH lysR-type" evidence="5">
    <location>
        <begin position="3"/>
        <end position="60"/>
    </location>
</feature>
<comment type="similarity">
    <text evidence="1">Belongs to the LysR transcriptional regulatory family.</text>
</comment>
<dbReference type="InterPro" id="IPR036388">
    <property type="entry name" value="WH-like_DNA-bd_sf"/>
</dbReference>
<dbReference type="InterPro" id="IPR000847">
    <property type="entry name" value="LysR_HTH_N"/>
</dbReference>
<keyword evidence="3" id="KW-0238">DNA-binding</keyword>
<dbReference type="Pfam" id="PF03466">
    <property type="entry name" value="LysR_substrate"/>
    <property type="match status" value="1"/>
</dbReference>
<evidence type="ECO:0000313" key="6">
    <source>
        <dbReference type="EMBL" id="MFC5521736.1"/>
    </source>
</evidence>
<dbReference type="PANTHER" id="PTHR30537:SF74">
    <property type="entry name" value="HTH-TYPE TRANSCRIPTIONAL REGULATOR TRPI"/>
    <property type="match status" value="1"/>
</dbReference>
<keyword evidence="2" id="KW-0805">Transcription regulation</keyword>
<dbReference type="Gene3D" id="3.40.190.10">
    <property type="entry name" value="Periplasmic binding protein-like II"/>
    <property type="match status" value="2"/>
</dbReference>
<gene>
    <name evidence="6" type="ORF">ACFPP7_12530</name>
</gene>
<evidence type="ECO:0000256" key="4">
    <source>
        <dbReference type="ARBA" id="ARBA00023163"/>
    </source>
</evidence>
<dbReference type="RefSeq" id="WP_068835060.1">
    <property type="nucleotide sequence ID" value="NZ_JBHSMX010000020.1"/>
</dbReference>
<dbReference type="CDD" id="cd08432">
    <property type="entry name" value="PBP2_GcdR_TrpI_HvrB_AmpR_like"/>
    <property type="match status" value="1"/>
</dbReference>
<dbReference type="PROSITE" id="PS50931">
    <property type="entry name" value="HTH_LYSR"/>
    <property type="match status" value="1"/>
</dbReference>
<keyword evidence="4" id="KW-0804">Transcription</keyword>
<dbReference type="SUPFAM" id="SSF53850">
    <property type="entry name" value="Periplasmic binding protein-like II"/>
    <property type="match status" value="1"/>
</dbReference>
<keyword evidence="7" id="KW-1185">Reference proteome</keyword>
<evidence type="ECO:0000259" key="5">
    <source>
        <dbReference type="PROSITE" id="PS50931"/>
    </source>
</evidence>
<proteinExistence type="inferred from homology"/>
<evidence type="ECO:0000256" key="1">
    <source>
        <dbReference type="ARBA" id="ARBA00009437"/>
    </source>
</evidence>
<accession>A0ABW0QA29</accession>